<gene>
    <name evidence="10" type="primary">metK</name>
    <name evidence="17" type="ORF">SAMN02745206_03761</name>
</gene>
<feature type="region of interest" description="Disordered" evidence="13">
    <location>
        <begin position="385"/>
        <end position="409"/>
    </location>
</feature>
<feature type="binding site" evidence="10">
    <location>
        <position position="243"/>
    </location>
    <ligand>
        <name>L-methionine</name>
        <dbReference type="ChEBI" id="CHEBI:57844"/>
        <note>ligand shared between two neighboring subunits</note>
    </ligand>
</feature>
<dbReference type="PANTHER" id="PTHR11964">
    <property type="entry name" value="S-ADENOSYLMETHIONINE SYNTHETASE"/>
    <property type="match status" value="1"/>
</dbReference>
<evidence type="ECO:0000259" key="14">
    <source>
        <dbReference type="Pfam" id="PF00438"/>
    </source>
</evidence>
<comment type="caution">
    <text evidence="10">Lacks conserved residue(s) required for the propagation of feature annotation.</text>
</comment>
<evidence type="ECO:0000256" key="11">
    <source>
        <dbReference type="RuleBase" id="RU000542"/>
    </source>
</evidence>
<feature type="binding site" description="in other chain" evidence="10">
    <location>
        <position position="58"/>
    </location>
    <ligand>
        <name>L-methionine</name>
        <dbReference type="ChEBI" id="CHEBI:57844"/>
        <note>ligand shared between two neighboring subunits</note>
    </ligand>
</feature>
<comment type="function">
    <text evidence="10">Catalyzes the formation of S-adenosylmethionine (AdoMet) from methionine and ATP. The overall synthetic reaction is composed of two sequential steps, AdoMet formation and the subsequent tripolyphosphate hydrolysis which occurs prior to release of AdoMet from the enzyme.</text>
</comment>
<dbReference type="InterPro" id="IPR022631">
    <property type="entry name" value="ADOMET_SYNTHASE_CS"/>
</dbReference>
<evidence type="ECO:0000256" key="13">
    <source>
        <dbReference type="SAM" id="MobiDB-lite"/>
    </source>
</evidence>
<feature type="binding site" description="in other chain" evidence="10">
    <location>
        <position position="274"/>
    </location>
    <ligand>
        <name>L-methionine</name>
        <dbReference type="ChEBI" id="CHEBI:57844"/>
        <note>ligand shared between two neighboring subunits</note>
    </ligand>
</feature>
<comment type="subcellular location">
    <subcellularLocation>
        <location evidence="10 11">Cytoplasm</location>
    </subcellularLocation>
</comment>
<dbReference type="NCBIfam" id="TIGR01034">
    <property type="entry name" value="metK"/>
    <property type="match status" value="1"/>
</dbReference>
<dbReference type="PROSITE" id="PS00376">
    <property type="entry name" value="ADOMET_SYNTHASE_1"/>
    <property type="match status" value="1"/>
</dbReference>
<accession>A0A1M5JCI4</accession>
<dbReference type="PIRSF" id="PIRSF000497">
    <property type="entry name" value="MAT"/>
    <property type="match status" value="1"/>
</dbReference>
<evidence type="ECO:0000259" key="15">
    <source>
        <dbReference type="Pfam" id="PF02772"/>
    </source>
</evidence>
<dbReference type="GO" id="GO:0005524">
    <property type="term" value="F:ATP binding"/>
    <property type="evidence" value="ECO:0007669"/>
    <property type="project" value="UniProtKB-UniRule"/>
</dbReference>
<evidence type="ECO:0000256" key="8">
    <source>
        <dbReference type="ARBA" id="ARBA00022842"/>
    </source>
</evidence>
<evidence type="ECO:0000256" key="12">
    <source>
        <dbReference type="RuleBase" id="RU004462"/>
    </source>
</evidence>
<dbReference type="EC" id="2.5.1.6" evidence="10"/>
<feature type="binding site" description="in other chain" evidence="10">
    <location>
        <position position="101"/>
    </location>
    <ligand>
        <name>L-methionine</name>
        <dbReference type="ChEBI" id="CHEBI:57844"/>
        <note>ligand shared between two neighboring subunits</note>
    </ligand>
</feature>
<evidence type="ECO:0000256" key="3">
    <source>
        <dbReference type="ARBA" id="ARBA00022563"/>
    </source>
</evidence>
<reference evidence="18" key="1">
    <citation type="submission" date="2016-11" db="EMBL/GenBank/DDBJ databases">
        <authorList>
            <person name="Varghese N."/>
            <person name="Submissions S."/>
        </authorList>
    </citation>
    <scope>NUCLEOTIDE SEQUENCE [LARGE SCALE GENOMIC DNA]</scope>
    <source>
        <strain evidence="18">DSM 9756</strain>
    </source>
</reference>
<keyword evidence="5 10" id="KW-0479">Metal-binding</keyword>
<keyword evidence="7 10" id="KW-0067">ATP-binding</keyword>
<dbReference type="HAMAP" id="MF_00086">
    <property type="entry name" value="S_AdoMet_synth1"/>
    <property type="match status" value="1"/>
</dbReference>
<dbReference type="EMBL" id="FQVB01000073">
    <property type="protein sequence ID" value="SHG38009.1"/>
    <property type="molecule type" value="Genomic_DNA"/>
</dbReference>
<dbReference type="AlphaFoldDB" id="A0A1M5JCI4"/>
<evidence type="ECO:0000256" key="6">
    <source>
        <dbReference type="ARBA" id="ARBA00022741"/>
    </source>
</evidence>
<comment type="catalytic activity">
    <reaction evidence="10">
        <text>L-methionine + ATP + H2O = S-adenosyl-L-methionine + phosphate + diphosphate</text>
        <dbReference type="Rhea" id="RHEA:21080"/>
        <dbReference type="ChEBI" id="CHEBI:15377"/>
        <dbReference type="ChEBI" id="CHEBI:30616"/>
        <dbReference type="ChEBI" id="CHEBI:33019"/>
        <dbReference type="ChEBI" id="CHEBI:43474"/>
        <dbReference type="ChEBI" id="CHEBI:57844"/>
        <dbReference type="ChEBI" id="CHEBI:59789"/>
        <dbReference type="EC" id="2.5.1.6"/>
    </reaction>
</comment>
<dbReference type="InterPro" id="IPR002133">
    <property type="entry name" value="S-AdoMet_synthetase"/>
</dbReference>
<dbReference type="CDD" id="cd18079">
    <property type="entry name" value="S-AdoMet_synt"/>
    <property type="match status" value="1"/>
</dbReference>
<evidence type="ECO:0000313" key="18">
    <source>
        <dbReference type="Proteomes" id="UP000184076"/>
    </source>
</evidence>
<evidence type="ECO:0000256" key="4">
    <source>
        <dbReference type="ARBA" id="ARBA00022679"/>
    </source>
</evidence>
<feature type="domain" description="S-adenosylmethionine synthetase C-terminal" evidence="16">
    <location>
        <begin position="237"/>
        <end position="376"/>
    </location>
</feature>
<comment type="cofactor">
    <cofactor evidence="10">
        <name>Mg(2+)</name>
        <dbReference type="ChEBI" id="CHEBI:18420"/>
    </cofactor>
    <text evidence="10">Binds 2 divalent ions per subunit.</text>
</comment>
<feature type="binding site" description="in other chain" evidence="10">
    <location>
        <position position="17"/>
    </location>
    <ligand>
        <name>ATP</name>
        <dbReference type="ChEBI" id="CHEBI:30616"/>
        <note>ligand shared between two neighboring subunits</note>
    </ligand>
</feature>
<evidence type="ECO:0000256" key="5">
    <source>
        <dbReference type="ARBA" id="ARBA00022723"/>
    </source>
</evidence>
<keyword evidence="10" id="KW-0963">Cytoplasm</keyword>
<feature type="binding site" evidence="10">
    <location>
        <position position="19"/>
    </location>
    <ligand>
        <name>Mg(2+)</name>
        <dbReference type="ChEBI" id="CHEBI:18420"/>
    </ligand>
</feature>
<evidence type="ECO:0000256" key="1">
    <source>
        <dbReference type="ARBA" id="ARBA00005224"/>
    </source>
</evidence>
<feature type="binding site" description="in other chain" evidence="10">
    <location>
        <begin position="249"/>
        <end position="250"/>
    </location>
    <ligand>
        <name>ATP</name>
        <dbReference type="ChEBI" id="CHEBI:30616"/>
        <note>ligand shared between two neighboring subunits</note>
    </ligand>
</feature>
<sequence>MGKERFLFTSESVTEGHPDKIADRVSDAVLDAIMAQDQECRVACETMVTTGMAVVSGEITTGCWVDIPEIVRHTIREIGYDGSDMGFDWRTCAVITSIDKQSPDISQGVTAGEGLFEEQGAGDQGLMFGYACTETSTLMPMPIHYAHRITRRLAEVRKDGILGFLRPDGKSQVTVEYVDGRPRRVDTVVVASQHHPDVSYETLQEGIIEEVIKKAIPVEFLDAQTKYFINATGRFVIGGPMGDCGLTGRKIIVDTYGGYGRHGGGCFSGKDPSKVDRTASYMARYVAKNIVAAGLADRCEVQLAYAIGVAEPVSVMVDTFGTGKFPSEQITEWVRQVFRLKPAQMIRDLRLLRPIFKKTAAYGHFGRNDPDFTWERTDKADALAQRAGLGSSERPAAASGDRRGMRVVR</sequence>
<dbReference type="InterPro" id="IPR022629">
    <property type="entry name" value="S-AdoMet_synt_central"/>
</dbReference>
<name>A0A1M5JCI4_9BACT</name>
<dbReference type="GO" id="GO:0004478">
    <property type="term" value="F:methionine adenosyltransferase activity"/>
    <property type="evidence" value="ECO:0007669"/>
    <property type="project" value="UniProtKB-UniRule"/>
</dbReference>
<dbReference type="SUPFAM" id="SSF55973">
    <property type="entry name" value="S-adenosylmethionine synthetase"/>
    <property type="match status" value="3"/>
</dbReference>
<feature type="domain" description="S-adenosylmethionine synthetase N-terminal" evidence="14">
    <location>
        <begin position="6"/>
        <end position="103"/>
    </location>
</feature>
<dbReference type="InterPro" id="IPR022630">
    <property type="entry name" value="S-AdoMet_synt_C"/>
</dbReference>
<dbReference type="FunFam" id="3.30.300.10:FF:000003">
    <property type="entry name" value="S-adenosylmethionine synthase"/>
    <property type="match status" value="1"/>
</dbReference>
<dbReference type="Proteomes" id="UP000184076">
    <property type="component" value="Unassembled WGS sequence"/>
</dbReference>
<evidence type="ECO:0000259" key="16">
    <source>
        <dbReference type="Pfam" id="PF02773"/>
    </source>
</evidence>
<keyword evidence="6 10" id="KW-0547">Nucleotide-binding</keyword>
<evidence type="ECO:0000256" key="2">
    <source>
        <dbReference type="ARBA" id="ARBA00009685"/>
    </source>
</evidence>
<comment type="pathway">
    <text evidence="1 10">Amino-acid biosynthesis; S-adenosyl-L-methionine biosynthesis; S-adenosyl-L-methionine from L-methionine: step 1/1.</text>
</comment>
<keyword evidence="4 10" id="KW-0808">Transferase</keyword>
<feature type="binding site" evidence="10">
    <location>
        <position position="270"/>
    </location>
    <ligand>
        <name>ATP</name>
        <dbReference type="ChEBI" id="CHEBI:30616"/>
        <note>ligand shared between two neighboring subunits</note>
    </ligand>
</feature>
<dbReference type="GO" id="GO:0006730">
    <property type="term" value="P:one-carbon metabolic process"/>
    <property type="evidence" value="ECO:0007669"/>
    <property type="project" value="UniProtKB-KW"/>
</dbReference>
<dbReference type="GO" id="GO:0006556">
    <property type="term" value="P:S-adenosylmethionine biosynthetic process"/>
    <property type="evidence" value="ECO:0007669"/>
    <property type="project" value="UniProtKB-UniRule"/>
</dbReference>
<dbReference type="Pfam" id="PF02772">
    <property type="entry name" value="S-AdoMet_synt_M"/>
    <property type="match status" value="1"/>
</dbReference>
<dbReference type="Pfam" id="PF02773">
    <property type="entry name" value="S-AdoMet_synt_C"/>
    <property type="match status" value="1"/>
</dbReference>
<evidence type="ECO:0000256" key="9">
    <source>
        <dbReference type="ARBA" id="ARBA00022958"/>
    </source>
</evidence>
<dbReference type="GO" id="GO:0005737">
    <property type="term" value="C:cytoplasm"/>
    <property type="evidence" value="ECO:0007669"/>
    <property type="project" value="UniProtKB-SubCell"/>
</dbReference>
<feature type="compositionally biased region" description="Basic and acidic residues" evidence="13">
    <location>
        <begin position="400"/>
        <end position="409"/>
    </location>
</feature>
<evidence type="ECO:0000256" key="7">
    <source>
        <dbReference type="ARBA" id="ARBA00022840"/>
    </source>
</evidence>
<feature type="region of interest" description="Flexible loop" evidence="10">
    <location>
        <begin position="101"/>
        <end position="111"/>
    </location>
</feature>
<dbReference type="PROSITE" id="PS00377">
    <property type="entry name" value="ADOMET_SYNTHASE_2"/>
    <property type="match status" value="1"/>
</dbReference>
<comment type="similarity">
    <text evidence="2 10 12">Belongs to the AdoMet synthase family.</text>
</comment>
<keyword evidence="3 10" id="KW-0554">One-carbon metabolism</keyword>
<proteinExistence type="inferred from homology"/>
<dbReference type="GO" id="GO:0000287">
    <property type="term" value="F:magnesium ion binding"/>
    <property type="evidence" value="ECO:0007669"/>
    <property type="project" value="UniProtKB-UniRule"/>
</dbReference>
<dbReference type="OrthoDB" id="9801686at2"/>
<comment type="cofactor">
    <cofactor evidence="10">
        <name>K(+)</name>
        <dbReference type="ChEBI" id="CHEBI:29103"/>
    </cofactor>
    <text evidence="10">Binds 1 potassium ion per subunit.</text>
</comment>
<protein>
    <recommendedName>
        <fullName evidence="10">S-adenosylmethionine synthase</fullName>
        <shortName evidence="10">AdoMet synthase</shortName>
        <ecNumber evidence="10">2.5.1.6</ecNumber>
    </recommendedName>
    <alternativeName>
        <fullName evidence="10">MAT</fullName>
    </alternativeName>
    <alternativeName>
        <fullName evidence="10">Methionine adenosyltransferase</fullName>
    </alternativeName>
</protein>
<feature type="binding site" description="in other chain" evidence="10">
    <location>
        <begin position="168"/>
        <end position="170"/>
    </location>
    <ligand>
        <name>ATP</name>
        <dbReference type="ChEBI" id="CHEBI:30616"/>
        <note>ligand shared between two neighboring subunits</note>
    </ligand>
</feature>
<evidence type="ECO:0000313" key="17">
    <source>
        <dbReference type="EMBL" id="SHG38009.1"/>
    </source>
</evidence>
<dbReference type="Gene3D" id="3.30.300.10">
    <property type="match status" value="3"/>
</dbReference>
<comment type="subunit">
    <text evidence="10">Homotetramer; dimer of dimers.</text>
</comment>
<feature type="binding site" evidence="10">
    <location>
        <position position="45"/>
    </location>
    <ligand>
        <name>K(+)</name>
        <dbReference type="ChEBI" id="CHEBI:29103"/>
    </ligand>
</feature>
<evidence type="ECO:0000256" key="10">
    <source>
        <dbReference type="HAMAP-Rule" id="MF_00086"/>
    </source>
</evidence>
<feature type="domain" description="S-adenosylmethionine synthetase central" evidence="15">
    <location>
        <begin position="118"/>
        <end position="235"/>
    </location>
</feature>
<keyword evidence="9 10" id="KW-0630">Potassium</keyword>
<feature type="binding site" description="in other chain" evidence="10">
    <location>
        <begin position="234"/>
        <end position="235"/>
    </location>
    <ligand>
        <name>ATP</name>
        <dbReference type="ChEBI" id="CHEBI:30616"/>
        <note>ligand shared between two neighboring subunits</note>
    </ligand>
</feature>
<dbReference type="Pfam" id="PF00438">
    <property type="entry name" value="S-AdoMet_synt_N"/>
    <property type="match status" value="1"/>
</dbReference>
<keyword evidence="18" id="KW-1185">Reference proteome</keyword>
<dbReference type="UniPathway" id="UPA00315">
    <property type="reaction ID" value="UER00080"/>
</dbReference>
<dbReference type="InterPro" id="IPR022628">
    <property type="entry name" value="S-AdoMet_synt_N"/>
</dbReference>
<dbReference type="InterPro" id="IPR022636">
    <property type="entry name" value="S-AdoMet_synthetase_sfam"/>
</dbReference>
<dbReference type="STRING" id="1121391.SAMN02745206_03761"/>
<organism evidence="17 18">
    <name type="scientific">Desulfacinum infernum DSM 9756</name>
    <dbReference type="NCBI Taxonomy" id="1121391"/>
    <lineage>
        <taxon>Bacteria</taxon>
        <taxon>Pseudomonadati</taxon>
        <taxon>Thermodesulfobacteriota</taxon>
        <taxon>Syntrophobacteria</taxon>
        <taxon>Syntrophobacterales</taxon>
        <taxon>Syntrophobacteraceae</taxon>
        <taxon>Desulfacinum</taxon>
    </lineage>
</organism>
<keyword evidence="8 10" id="KW-0460">Magnesium</keyword>
<feature type="binding site" evidence="10">
    <location>
        <position position="243"/>
    </location>
    <ligand>
        <name>ATP</name>
        <dbReference type="ChEBI" id="CHEBI:30616"/>
        <note>ligand shared between two neighboring subunits</note>
    </ligand>
</feature>